<dbReference type="EMBL" id="FOPY01000011">
    <property type="protein sequence ID" value="SFH85968.1"/>
    <property type="molecule type" value="Genomic_DNA"/>
</dbReference>
<proteinExistence type="inferred from homology"/>
<evidence type="ECO:0000256" key="1">
    <source>
        <dbReference type="ARBA" id="ARBA00006987"/>
    </source>
</evidence>
<evidence type="ECO:0000313" key="3">
    <source>
        <dbReference type="EMBL" id="SFH85968.1"/>
    </source>
</evidence>
<reference evidence="3 4" key="1">
    <citation type="submission" date="2016-10" db="EMBL/GenBank/DDBJ databases">
        <authorList>
            <person name="de Groot N.N."/>
        </authorList>
    </citation>
    <scope>NUCLEOTIDE SEQUENCE [LARGE SCALE GENOMIC DNA]</scope>
    <source>
        <strain evidence="3 4">CGMCC 1.6848</strain>
    </source>
</reference>
<dbReference type="Gene3D" id="3.40.190.10">
    <property type="entry name" value="Periplasmic binding protein-like II"/>
    <property type="match status" value="1"/>
</dbReference>
<dbReference type="Pfam" id="PF03401">
    <property type="entry name" value="TctC"/>
    <property type="match status" value="1"/>
</dbReference>
<dbReference type="PIRSF" id="PIRSF017082">
    <property type="entry name" value="YflP"/>
    <property type="match status" value="1"/>
</dbReference>
<dbReference type="InterPro" id="IPR042100">
    <property type="entry name" value="Bug_dom1"/>
</dbReference>
<feature type="signal peptide" evidence="2">
    <location>
        <begin position="1"/>
        <end position="27"/>
    </location>
</feature>
<organism evidence="3 4">
    <name type="scientific">Modicisalibacter xianhensis</name>
    <dbReference type="NCBI Taxonomy" id="442341"/>
    <lineage>
        <taxon>Bacteria</taxon>
        <taxon>Pseudomonadati</taxon>
        <taxon>Pseudomonadota</taxon>
        <taxon>Gammaproteobacteria</taxon>
        <taxon>Oceanospirillales</taxon>
        <taxon>Halomonadaceae</taxon>
        <taxon>Modicisalibacter</taxon>
    </lineage>
</organism>
<feature type="chain" id="PRO_5011739029" evidence="2">
    <location>
        <begin position="28"/>
        <end position="326"/>
    </location>
</feature>
<dbReference type="Gene3D" id="3.40.190.150">
    <property type="entry name" value="Bordetella uptake gene, domain 1"/>
    <property type="match status" value="1"/>
</dbReference>
<gene>
    <name evidence="3" type="ORF">SAMN04487959_11113</name>
</gene>
<keyword evidence="3" id="KW-0675">Receptor</keyword>
<sequence length="326" mass="34380">MTASNKKTALKGTAAALLLALSGAAFAEYPEKPITIIVPWAAGGGTDATARTIASALEEELGQTINVVNRTGGSGVVGHTAISTAKPDGYTLGLITGETNMMHWLGLTDLTYKDFTPIGQINFDYSGVQVAEDAPFDSLDQLLSSIKEQPAGTYNASGTGLGGVWHLAFAGFLLDQGIEPNKVTWIPSQGAAPAMTELVSGGIDIVPSSVPEARSMIEAGKAQSLGIMAPERLDSFPDVPTVKEAIGSDYTIGEWRGIAGPKGMDQAIVDKLESALEAAYNSETYQGFMAKQGFGTEWRNAEDFETMMGEMDQEYGNIIESIGLKK</sequence>
<dbReference type="Proteomes" id="UP000199040">
    <property type="component" value="Unassembled WGS sequence"/>
</dbReference>
<keyword evidence="4" id="KW-1185">Reference proteome</keyword>
<evidence type="ECO:0000313" key="4">
    <source>
        <dbReference type="Proteomes" id="UP000199040"/>
    </source>
</evidence>
<dbReference type="InterPro" id="IPR005064">
    <property type="entry name" value="BUG"/>
</dbReference>
<keyword evidence="2" id="KW-0732">Signal</keyword>
<protein>
    <submittedName>
        <fullName evidence="3">Tripartite-type tricarboxylate transporter, receptor component TctC</fullName>
    </submittedName>
</protein>
<dbReference type="SUPFAM" id="SSF53850">
    <property type="entry name" value="Periplasmic binding protein-like II"/>
    <property type="match status" value="1"/>
</dbReference>
<accession>A0A1I3DHD8</accession>
<evidence type="ECO:0000256" key="2">
    <source>
        <dbReference type="SAM" id="SignalP"/>
    </source>
</evidence>
<comment type="similarity">
    <text evidence="1">Belongs to the UPF0065 (bug) family.</text>
</comment>
<dbReference type="PANTHER" id="PTHR42928">
    <property type="entry name" value="TRICARBOXYLATE-BINDING PROTEIN"/>
    <property type="match status" value="1"/>
</dbReference>
<dbReference type="STRING" id="442341.SAMN04487959_11113"/>
<dbReference type="RefSeq" id="WP_092847593.1">
    <property type="nucleotide sequence ID" value="NZ_FOPY01000011.1"/>
</dbReference>
<dbReference type="PANTHER" id="PTHR42928:SF5">
    <property type="entry name" value="BLR1237 PROTEIN"/>
    <property type="match status" value="1"/>
</dbReference>
<dbReference type="AlphaFoldDB" id="A0A1I3DHD8"/>
<dbReference type="CDD" id="cd07012">
    <property type="entry name" value="PBP2_Bug_TTT"/>
    <property type="match status" value="1"/>
</dbReference>
<name>A0A1I3DHD8_9GAMM</name>